<evidence type="ECO:0000313" key="1">
    <source>
        <dbReference type="EMBL" id="RQM30858.1"/>
    </source>
</evidence>
<keyword evidence="2" id="KW-1185">Reference proteome</keyword>
<reference evidence="1" key="1">
    <citation type="submission" date="2018-07" db="EMBL/GenBank/DDBJ databases">
        <title>Annotation of Aphanomyces astaci genome assembly.</title>
        <authorList>
            <person name="Studholme D.J."/>
        </authorList>
    </citation>
    <scope>NUCLEOTIDE SEQUENCE [LARGE SCALE GENOMIC DNA]</scope>
    <source>
        <strain evidence="1">Pc</strain>
    </source>
</reference>
<organism evidence="1 2">
    <name type="scientific">Aphanomyces astaci</name>
    <name type="common">Crayfish plague agent</name>
    <dbReference type="NCBI Taxonomy" id="112090"/>
    <lineage>
        <taxon>Eukaryota</taxon>
        <taxon>Sar</taxon>
        <taxon>Stramenopiles</taxon>
        <taxon>Oomycota</taxon>
        <taxon>Saprolegniomycetes</taxon>
        <taxon>Saprolegniales</taxon>
        <taxon>Verrucalvaceae</taxon>
        <taxon>Aphanomyces</taxon>
    </lineage>
</organism>
<name>A0A3R7WMJ2_APHAT</name>
<dbReference type="EMBL" id="MZMZ02000466">
    <property type="protein sequence ID" value="RQM30858.1"/>
    <property type="molecule type" value="Genomic_DNA"/>
</dbReference>
<comment type="caution">
    <text evidence="1">The sequence shown here is derived from an EMBL/GenBank/DDBJ whole genome shotgun (WGS) entry which is preliminary data.</text>
</comment>
<proteinExistence type="predicted"/>
<dbReference type="AlphaFoldDB" id="A0A3R7WMJ2"/>
<dbReference type="VEuPathDB" id="FungiDB:H257_13313"/>
<sequence>MSLNFEFAAMSPAPRSTRELTPGMKMEVVFALQDAIHNGKLARGFIQATAIRCQVGRTTVRKLWRDFMSGSMASKKKGRVGPKPRHTSAEVTEIVRSVPSIFLTLQAVMRLVMEHHGDKNFKLPHLKKDTLRRAGTLMANVTWVLRRLLCICVQYSILRLRAPAGVPDYNNAFNPRLDSATAIDRYRFSMPQLELLGERLGLPGRITTKAGDNVTRLESLSIICRRLSESSKLLTIAN</sequence>
<evidence type="ECO:0000313" key="2">
    <source>
        <dbReference type="Proteomes" id="UP000284702"/>
    </source>
</evidence>
<accession>A0A3R7WMJ2</accession>
<dbReference type="VEuPathDB" id="FungiDB:H257_02516"/>
<protein>
    <submittedName>
        <fullName evidence="1">Uncharacterized protein</fullName>
    </submittedName>
</protein>
<dbReference type="Proteomes" id="UP000284702">
    <property type="component" value="Unassembled WGS sequence"/>
</dbReference>
<gene>
    <name evidence="1" type="ORF">B5M09_008422</name>
</gene>